<protein>
    <submittedName>
        <fullName evidence="2">YoaK family protein</fullName>
    </submittedName>
</protein>
<name>A0ABZ2PFK5_9NOCA</name>
<sequence>MTDKTRSPWLLLVLSFGAGATDAFAFLALGGIFTANMTGNLVLVGLVGRDDYLATLVGAAVSIAVFFVVLLVGFRYAHTTTRSPVRSTRMLLGVAAGVQVASLAAWWILHSPTDPIVVDGLVALSAAAMALQTVVARTSAVGGGLSTTFVTGTMVNVVDDLARGDTEYLALRIGAIAALVAGSFAGAVSIFAAPQHGPIVSAVTGCIALGLAVFGVRRSKRWTS</sequence>
<feature type="transmembrane region" description="Helical" evidence="1">
    <location>
        <begin position="53"/>
        <end position="78"/>
    </location>
</feature>
<feature type="transmembrane region" description="Helical" evidence="1">
    <location>
        <begin position="199"/>
        <end position="216"/>
    </location>
</feature>
<evidence type="ECO:0000256" key="1">
    <source>
        <dbReference type="SAM" id="Phobius"/>
    </source>
</evidence>
<evidence type="ECO:0000313" key="2">
    <source>
        <dbReference type="EMBL" id="WXG67602.1"/>
    </source>
</evidence>
<feature type="transmembrane region" description="Helical" evidence="1">
    <location>
        <begin position="169"/>
        <end position="193"/>
    </location>
</feature>
<dbReference type="RefSeq" id="WP_338887265.1">
    <property type="nucleotide sequence ID" value="NZ_CP147846.1"/>
</dbReference>
<keyword evidence="3" id="KW-1185">Reference proteome</keyword>
<gene>
    <name evidence="2" type="ORF">WDS16_20550</name>
</gene>
<dbReference type="Proteomes" id="UP001432000">
    <property type="component" value="Chromosome"/>
</dbReference>
<dbReference type="Pfam" id="PF06912">
    <property type="entry name" value="DUF1275"/>
    <property type="match status" value="1"/>
</dbReference>
<proteinExistence type="predicted"/>
<feature type="transmembrane region" description="Helical" evidence="1">
    <location>
        <begin position="90"/>
        <end position="109"/>
    </location>
</feature>
<dbReference type="InterPro" id="IPR010699">
    <property type="entry name" value="DUF1275"/>
</dbReference>
<evidence type="ECO:0000313" key="3">
    <source>
        <dbReference type="Proteomes" id="UP001432000"/>
    </source>
</evidence>
<feature type="transmembrane region" description="Helical" evidence="1">
    <location>
        <begin position="9"/>
        <end position="33"/>
    </location>
</feature>
<reference evidence="2 3" key="1">
    <citation type="submission" date="2024-03" db="EMBL/GenBank/DDBJ databases">
        <title>Natural products discovery in diverse microorganisms through a two-stage MS feature dereplication strategy.</title>
        <authorList>
            <person name="Zhang R."/>
        </authorList>
    </citation>
    <scope>NUCLEOTIDE SEQUENCE [LARGE SCALE GENOMIC DNA]</scope>
    <source>
        <strain evidence="2 3">18930</strain>
    </source>
</reference>
<accession>A0ABZ2PFK5</accession>
<keyword evidence="1" id="KW-0472">Membrane</keyword>
<dbReference type="PANTHER" id="PTHR37314:SF4">
    <property type="entry name" value="UPF0700 TRANSMEMBRANE PROTEIN YOAK"/>
    <property type="match status" value="1"/>
</dbReference>
<keyword evidence="1" id="KW-0812">Transmembrane</keyword>
<organism evidence="2 3">
    <name type="scientific">Rhodococcus sovatensis</name>
    <dbReference type="NCBI Taxonomy" id="1805840"/>
    <lineage>
        <taxon>Bacteria</taxon>
        <taxon>Bacillati</taxon>
        <taxon>Actinomycetota</taxon>
        <taxon>Actinomycetes</taxon>
        <taxon>Mycobacteriales</taxon>
        <taxon>Nocardiaceae</taxon>
        <taxon>Rhodococcus</taxon>
    </lineage>
</organism>
<keyword evidence="1" id="KW-1133">Transmembrane helix</keyword>
<dbReference type="PANTHER" id="PTHR37314">
    <property type="entry name" value="SLR0142 PROTEIN"/>
    <property type="match status" value="1"/>
</dbReference>
<dbReference type="EMBL" id="CP147846">
    <property type="protein sequence ID" value="WXG67602.1"/>
    <property type="molecule type" value="Genomic_DNA"/>
</dbReference>